<protein>
    <recommendedName>
        <fullName evidence="1">DnaJ homologue subfamily C member 28 conserved domain-containing protein</fullName>
    </recommendedName>
</protein>
<accession>A0A7K0CMN4</accession>
<proteinExistence type="predicted"/>
<dbReference type="AlphaFoldDB" id="A0A7K0CMN4"/>
<dbReference type="EMBL" id="WEGJ01000024">
    <property type="protein sequence ID" value="MQY14739.1"/>
    <property type="molecule type" value="Genomic_DNA"/>
</dbReference>
<organism evidence="2 3">
    <name type="scientific">Streptomyces smaragdinus</name>
    <dbReference type="NCBI Taxonomy" id="2585196"/>
    <lineage>
        <taxon>Bacteria</taxon>
        <taxon>Bacillati</taxon>
        <taxon>Actinomycetota</taxon>
        <taxon>Actinomycetes</taxon>
        <taxon>Kitasatosporales</taxon>
        <taxon>Streptomycetaceae</taxon>
        <taxon>Streptomyces</taxon>
    </lineage>
</organism>
<evidence type="ECO:0000313" key="2">
    <source>
        <dbReference type="EMBL" id="MQY14739.1"/>
    </source>
</evidence>
<dbReference type="RefSeq" id="WP_153455594.1">
    <property type="nucleotide sequence ID" value="NZ_WEGJ01000024.1"/>
</dbReference>
<evidence type="ECO:0000313" key="3">
    <source>
        <dbReference type="Proteomes" id="UP000466345"/>
    </source>
</evidence>
<name>A0A7K0CMN4_9ACTN</name>
<dbReference type="Pfam" id="PF09350">
    <property type="entry name" value="DJC28_CD"/>
    <property type="match status" value="1"/>
</dbReference>
<dbReference type="OrthoDB" id="3395286at2"/>
<comment type="caution">
    <text evidence="2">The sequence shown here is derived from an EMBL/GenBank/DDBJ whole genome shotgun (WGS) entry which is preliminary data.</text>
</comment>
<keyword evidence="3" id="KW-1185">Reference proteome</keyword>
<feature type="domain" description="DnaJ homologue subfamily C member 28 conserved" evidence="1">
    <location>
        <begin position="14"/>
        <end position="81"/>
    </location>
</feature>
<dbReference type="InterPro" id="IPR018961">
    <property type="entry name" value="DnaJ_homolog_subfam-C_membr-28"/>
</dbReference>
<sequence length="133" mass="14995">MTERKPPSVSFESWVDRQIREATERGAFDDLPGKGKPLPGDSAPYDELWWVKQKLARENLSALPPTLVLRKEAEDALEAARTAPSERALRALLDEVNEKIREAIRRPPMGPPLNMGPIDVDAVAARWREEREG</sequence>
<dbReference type="Proteomes" id="UP000466345">
    <property type="component" value="Unassembled WGS sequence"/>
</dbReference>
<reference evidence="2 3" key="1">
    <citation type="submission" date="2019-10" db="EMBL/GenBank/DDBJ databases">
        <title>Streptomyces smaragdinus sp. nov. and Streptomyces fabii sp. nov., isolated from the gut of fungus growing-termite Macrotermes natalensis.</title>
        <authorList>
            <person name="Schwitalla J."/>
            <person name="Benndorf R."/>
            <person name="Martin K."/>
            <person name="De Beer W."/>
            <person name="Kaster A.-K."/>
            <person name="Vollmers J."/>
            <person name="Poulsen M."/>
            <person name="Beemelmanns C."/>
        </authorList>
    </citation>
    <scope>NUCLEOTIDE SEQUENCE [LARGE SCALE GENOMIC DNA]</scope>
    <source>
        <strain evidence="2 3">RB5</strain>
    </source>
</reference>
<gene>
    <name evidence="2" type="ORF">SRB5_49150</name>
</gene>
<evidence type="ECO:0000259" key="1">
    <source>
        <dbReference type="Pfam" id="PF09350"/>
    </source>
</evidence>